<gene>
    <name evidence="3" type="ORF">BGZ96_004632</name>
</gene>
<proteinExistence type="predicted"/>
<sequence>MSYMVMTCHLLANGIMLVLMASLMVQRLRRNRIMTAGSRHTTTRTRPNNPLKTAIPNIGNPQSHLSGTMASSTIITNTMTITTTSTTRTIITNTKTITTTSTTSTSIINITISTPGIISTTNTMNTTNIKTITISNNTMNTTNIKTITISNNTMSSIITTMSTTTKIMNIMGTFKMVTMSSTTMKSMSTNMSTTSTITITMNRTGTTNIMITTSNTITKTPEFLNLRLIKKTIMLTTPTI</sequence>
<keyword evidence="2" id="KW-0812">Transmembrane</keyword>
<organism evidence="3 4">
    <name type="scientific">Linnemannia gamsii</name>
    <dbReference type="NCBI Taxonomy" id="64522"/>
    <lineage>
        <taxon>Eukaryota</taxon>
        <taxon>Fungi</taxon>
        <taxon>Fungi incertae sedis</taxon>
        <taxon>Mucoromycota</taxon>
        <taxon>Mortierellomycotina</taxon>
        <taxon>Mortierellomycetes</taxon>
        <taxon>Mortierellales</taxon>
        <taxon>Mortierellaceae</taxon>
        <taxon>Linnemannia</taxon>
    </lineage>
</organism>
<evidence type="ECO:0000313" key="4">
    <source>
        <dbReference type="Proteomes" id="UP001194696"/>
    </source>
</evidence>
<evidence type="ECO:0000256" key="2">
    <source>
        <dbReference type="SAM" id="Phobius"/>
    </source>
</evidence>
<evidence type="ECO:0000313" key="3">
    <source>
        <dbReference type="EMBL" id="KAG0292007.1"/>
    </source>
</evidence>
<dbReference type="Proteomes" id="UP001194696">
    <property type="component" value="Unassembled WGS sequence"/>
</dbReference>
<comment type="caution">
    <text evidence="3">The sequence shown here is derived from an EMBL/GenBank/DDBJ whole genome shotgun (WGS) entry which is preliminary data.</text>
</comment>
<reference evidence="3 4" key="1">
    <citation type="journal article" date="2020" name="Fungal Divers.">
        <title>Resolving the Mortierellaceae phylogeny through synthesis of multi-gene phylogenetics and phylogenomics.</title>
        <authorList>
            <person name="Vandepol N."/>
            <person name="Liber J."/>
            <person name="Desiro A."/>
            <person name="Na H."/>
            <person name="Kennedy M."/>
            <person name="Barry K."/>
            <person name="Grigoriev I.V."/>
            <person name="Miller A.N."/>
            <person name="O'Donnell K."/>
            <person name="Stajich J.E."/>
            <person name="Bonito G."/>
        </authorList>
    </citation>
    <scope>NUCLEOTIDE SEQUENCE [LARGE SCALE GENOMIC DNA]</scope>
    <source>
        <strain evidence="3 4">AD045</strain>
    </source>
</reference>
<feature type="region of interest" description="Disordered" evidence="1">
    <location>
        <begin position="38"/>
        <end position="63"/>
    </location>
</feature>
<evidence type="ECO:0000256" key="1">
    <source>
        <dbReference type="SAM" id="MobiDB-lite"/>
    </source>
</evidence>
<name>A0ABQ7K6M5_9FUNG</name>
<keyword evidence="2" id="KW-1133">Transmembrane helix</keyword>
<dbReference type="EMBL" id="JAAAIM010000215">
    <property type="protein sequence ID" value="KAG0292007.1"/>
    <property type="molecule type" value="Genomic_DNA"/>
</dbReference>
<keyword evidence="4" id="KW-1185">Reference proteome</keyword>
<keyword evidence="2" id="KW-0472">Membrane</keyword>
<protein>
    <submittedName>
        <fullName evidence="3">Uncharacterized protein</fullName>
    </submittedName>
</protein>
<feature type="transmembrane region" description="Helical" evidence="2">
    <location>
        <begin position="6"/>
        <end position="25"/>
    </location>
</feature>
<accession>A0ABQ7K6M5</accession>